<gene>
    <name evidence="2" type="ORF">EXM22_04700</name>
</gene>
<proteinExistence type="predicted"/>
<protein>
    <submittedName>
        <fullName evidence="2">Uncharacterized protein</fullName>
    </submittedName>
</protein>
<dbReference type="RefSeq" id="WP_149485401.1">
    <property type="nucleotide sequence ID" value="NZ_CP036150.1"/>
</dbReference>
<feature type="region of interest" description="Disordered" evidence="1">
    <location>
        <begin position="1"/>
        <end position="61"/>
    </location>
</feature>
<dbReference type="Proteomes" id="UP000324209">
    <property type="component" value="Chromosome"/>
</dbReference>
<sequence>MESILRISSRIETGPERAFPDLPSVKDRSGARQSGPEGTEPTQSLALATPGRRPESLLFHV</sequence>
<name>A0A5C1QJZ2_9SPIO</name>
<feature type="compositionally biased region" description="Basic and acidic residues" evidence="1">
    <location>
        <begin position="13"/>
        <end position="30"/>
    </location>
</feature>
<evidence type="ECO:0000313" key="3">
    <source>
        <dbReference type="Proteomes" id="UP000324209"/>
    </source>
</evidence>
<evidence type="ECO:0000256" key="1">
    <source>
        <dbReference type="SAM" id="MobiDB-lite"/>
    </source>
</evidence>
<dbReference type="KEGG" id="ock:EXM22_04700"/>
<reference evidence="2 3" key="1">
    <citation type="submission" date="2019-02" db="EMBL/GenBank/DDBJ databases">
        <title>Complete Genome Sequence and Methylome Analysis of free living Spirochaetas.</title>
        <authorList>
            <person name="Fomenkov A."/>
            <person name="Dubinina G."/>
            <person name="Leshcheva N."/>
            <person name="Mikheeva N."/>
            <person name="Grabovich M."/>
            <person name="Vincze T."/>
            <person name="Roberts R.J."/>
        </authorList>
    </citation>
    <scope>NUCLEOTIDE SEQUENCE [LARGE SCALE GENOMIC DNA]</scope>
    <source>
        <strain evidence="2 3">K2</strain>
    </source>
</reference>
<dbReference type="AlphaFoldDB" id="A0A5C1QJZ2"/>
<evidence type="ECO:0000313" key="2">
    <source>
        <dbReference type="EMBL" id="QEN07320.1"/>
    </source>
</evidence>
<keyword evidence="3" id="KW-1185">Reference proteome</keyword>
<dbReference type="EMBL" id="CP036150">
    <property type="protein sequence ID" value="QEN07320.1"/>
    <property type="molecule type" value="Genomic_DNA"/>
</dbReference>
<organism evidence="2 3">
    <name type="scientific">Oceanispirochaeta crateris</name>
    <dbReference type="NCBI Taxonomy" id="2518645"/>
    <lineage>
        <taxon>Bacteria</taxon>
        <taxon>Pseudomonadati</taxon>
        <taxon>Spirochaetota</taxon>
        <taxon>Spirochaetia</taxon>
        <taxon>Spirochaetales</taxon>
        <taxon>Spirochaetaceae</taxon>
        <taxon>Oceanispirochaeta</taxon>
    </lineage>
</organism>
<accession>A0A5C1QJZ2</accession>